<dbReference type="InterPro" id="IPR012373">
    <property type="entry name" value="Ferrdict_sens_TM"/>
</dbReference>
<protein>
    <submittedName>
        <fullName evidence="3">FecR family protein</fullName>
    </submittedName>
</protein>
<dbReference type="Proteomes" id="UP000664265">
    <property type="component" value="Unassembled WGS sequence"/>
</dbReference>
<evidence type="ECO:0000256" key="1">
    <source>
        <dbReference type="SAM" id="Phobius"/>
    </source>
</evidence>
<keyword evidence="1" id="KW-0472">Membrane</keyword>
<dbReference type="Pfam" id="PF04773">
    <property type="entry name" value="FecR"/>
    <property type="match status" value="1"/>
</dbReference>
<gene>
    <name evidence="3" type="ORF">JHU38_08310</name>
</gene>
<keyword evidence="1" id="KW-0812">Transmembrane</keyword>
<dbReference type="Gene3D" id="3.55.50.30">
    <property type="match status" value="1"/>
</dbReference>
<accession>A0ABS3M6G9</accession>
<evidence type="ECO:0000313" key="4">
    <source>
        <dbReference type="Proteomes" id="UP000664265"/>
    </source>
</evidence>
<dbReference type="PANTHER" id="PTHR30273:SF2">
    <property type="entry name" value="PROTEIN FECR"/>
    <property type="match status" value="1"/>
</dbReference>
<comment type="caution">
    <text evidence="3">The sequence shown here is derived from an EMBL/GenBank/DDBJ whole genome shotgun (WGS) entry which is preliminary data.</text>
</comment>
<evidence type="ECO:0000313" key="3">
    <source>
        <dbReference type="EMBL" id="MBO1363769.1"/>
    </source>
</evidence>
<keyword evidence="1" id="KW-1133">Transmembrane helix</keyword>
<reference evidence="3 4" key="1">
    <citation type="submission" date="2021-01" db="EMBL/GenBank/DDBJ databases">
        <title>Prevotella A2931 sp. nov.</title>
        <authorList>
            <person name="Buhl M."/>
            <person name="Oberhettinger P."/>
        </authorList>
    </citation>
    <scope>NUCLEOTIDE SEQUENCE [LARGE SCALE GENOMIC DNA]</scope>
    <source>
        <strain evidence="3 4">A2931</strain>
    </source>
</reference>
<dbReference type="PANTHER" id="PTHR30273">
    <property type="entry name" value="PERIPLASMIC SIGNAL SENSOR AND SIGMA FACTOR ACTIVATOR FECR-RELATED"/>
    <property type="match status" value="1"/>
</dbReference>
<evidence type="ECO:0000259" key="2">
    <source>
        <dbReference type="Pfam" id="PF04773"/>
    </source>
</evidence>
<name>A0ABS3M6G9_9BACT</name>
<organism evidence="3 4">
    <name type="scientific">Prevotella illustrans</name>
    <dbReference type="NCBI Taxonomy" id="2800387"/>
    <lineage>
        <taxon>Bacteria</taxon>
        <taxon>Pseudomonadati</taxon>
        <taxon>Bacteroidota</taxon>
        <taxon>Bacteroidia</taxon>
        <taxon>Bacteroidales</taxon>
        <taxon>Prevotellaceae</taxon>
        <taxon>Prevotella</taxon>
    </lineage>
</organism>
<proteinExistence type="predicted"/>
<dbReference type="InterPro" id="IPR006860">
    <property type="entry name" value="FecR"/>
</dbReference>
<sequence length="312" mass="35148">MEHTLNIDAILARHLADELLTNEERQALQAYIADNGDEYRQLVNAMSRLDKERRTIDVDTAAAWKKVEQQLIEDVRPALTFRLRPLLMIAASLLLLVGVGLYSYLMRPDELMLANTTQQPETYRLPDGSKLLLYPHATLTYRASESKAERRAELQGKAFFDVAHNGQTFTVEAGKLRVDVLGTSFDVDATLAGREQVKVVTGRVLVATDNQQTVLIRGQRVKLNNGHLEKTSGMGDSRKAVFTFKDTPIHKAIRKIEHAMDIKIELAPGLDDNNRITTQINGAEPSEMVRELSMLCNCRYDSVSPIHYRLHP</sequence>
<keyword evidence="4" id="KW-1185">Reference proteome</keyword>
<dbReference type="RefSeq" id="WP_107581865.1">
    <property type="nucleotide sequence ID" value="NZ_JAERMS010000026.1"/>
</dbReference>
<feature type="domain" description="FecR protein" evidence="2">
    <location>
        <begin position="121"/>
        <end position="204"/>
    </location>
</feature>
<dbReference type="Gene3D" id="2.60.120.1440">
    <property type="match status" value="1"/>
</dbReference>
<feature type="transmembrane region" description="Helical" evidence="1">
    <location>
        <begin position="86"/>
        <end position="105"/>
    </location>
</feature>
<dbReference type="EMBL" id="JAERMS010000026">
    <property type="protein sequence ID" value="MBO1363769.1"/>
    <property type="molecule type" value="Genomic_DNA"/>
</dbReference>